<accession>A0A915EUK2</accession>
<sequence>MELVCASLCSTMMSCLTMIWQARPFFPWLVYQTQSLSAKQLPLHWLCHFKCQPTSSTTSISSCSDPGAAKPERCLAKEMTAYEKYLRDYRILPPSAHDNKEEWSKGLKEVSVKWLVQTPTTQTGSRHHILDDKIIDLEFF</sequence>
<dbReference type="Proteomes" id="UP000887574">
    <property type="component" value="Unplaced"/>
</dbReference>
<dbReference type="WBParaSite" id="jg9144">
    <property type="protein sequence ID" value="jg9144"/>
    <property type="gene ID" value="jg9144"/>
</dbReference>
<reference evidence="2" key="1">
    <citation type="submission" date="2022-11" db="UniProtKB">
        <authorList>
            <consortium name="WormBaseParasite"/>
        </authorList>
    </citation>
    <scope>IDENTIFICATION</scope>
</reference>
<dbReference type="AlphaFoldDB" id="A0A915EUK2"/>
<keyword evidence="1" id="KW-1185">Reference proteome</keyword>
<name>A0A915EUK2_9BILA</name>
<evidence type="ECO:0000313" key="2">
    <source>
        <dbReference type="WBParaSite" id="jg9144"/>
    </source>
</evidence>
<evidence type="ECO:0000313" key="1">
    <source>
        <dbReference type="Proteomes" id="UP000887574"/>
    </source>
</evidence>
<protein>
    <submittedName>
        <fullName evidence="2">Uncharacterized protein</fullName>
    </submittedName>
</protein>
<organism evidence="1 2">
    <name type="scientific">Ditylenchus dipsaci</name>
    <dbReference type="NCBI Taxonomy" id="166011"/>
    <lineage>
        <taxon>Eukaryota</taxon>
        <taxon>Metazoa</taxon>
        <taxon>Ecdysozoa</taxon>
        <taxon>Nematoda</taxon>
        <taxon>Chromadorea</taxon>
        <taxon>Rhabditida</taxon>
        <taxon>Tylenchina</taxon>
        <taxon>Tylenchomorpha</taxon>
        <taxon>Sphaerularioidea</taxon>
        <taxon>Anguinidae</taxon>
        <taxon>Anguininae</taxon>
        <taxon>Ditylenchus</taxon>
    </lineage>
</organism>
<proteinExistence type="predicted"/>